<keyword evidence="2" id="KW-0067">ATP-binding</keyword>
<keyword evidence="2" id="KW-0378">Hydrolase</keyword>
<proteinExistence type="predicted"/>
<dbReference type="InterPro" id="IPR029491">
    <property type="entry name" value="Helicase_HTH"/>
</dbReference>
<protein>
    <submittedName>
        <fullName evidence="2">ATP-dependent DNA helicase RecQ</fullName>
    </submittedName>
</protein>
<keyword evidence="2" id="KW-0347">Helicase</keyword>
<dbReference type="EMBL" id="BMOF01000005">
    <property type="protein sequence ID" value="GGJ94181.1"/>
    <property type="molecule type" value="Genomic_DNA"/>
</dbReference>
<accession>A0A8J3BCE7</accession>
<evidence type="ECO:0000313" key="2">
    <source>
        <dbReference type="EMBL" id="GGJ94181.1"/>
    </source>
</evidence>
<dbReference type="RefSeq" id="WP_188816694.1">
    <property type="nucleotide sequence ID" value="NZ_BMOF01000005.1"/>
</dbReference>
<gene>
    <name evidence="2" type="ORF">GCM10007043_04990</name>
</gene>
<dbReference type="Pfam" id="PF14493">
    <property type="entry name" value="HTH_40"/>
    <property type="match status" value="1"/>
</dbReference>
<feature type="domain" description="Helicase Helix-turn-helix" evidence="1">
    <location>
        <begin position="267"/>
        <end position="355"/>
    </location>
</feature>
<dbReference type="GO" id="GO:0004386">
    <property type="term" value="F:helicase activity"/>
    <property type="evidence" value="ECO:0007669"/>
    <property type="project" value="UniProtKB-KW"/>
</dbReference>
<sequence>MAARTRLDPLHGLVLRVASAMAGERTQAAIWRVLAGHGGIQTIQDVCWYGLRRYYAVVDRSEREAVRRRLEELQAWGYVAEAHEWSDGRRFVRVTAAGERALREDPSGAAVDAVLATWDGLRDGRAWRVLYPRLVLTVQTLSHLVRGQTAFRPIVRTPDAQAWVRALLAKRPAKATAAQLRAELEQALERLPPPYADLLVASFAGFGLRGATAQQLAARTGSAPVLVRAALRVAVARVQEAALEEPERFPLLHAMAEPRPCEGLSASAEATRALLLRGVAPAEVARRRGLRLATVEDHVVEIALRDPAFDVFRFLDRTTHEAVWAARRRLGTVRLRAIRDALGGAVSYFAIRLALTRPPCTGMGEYGSDAPTG</sequence>
<comment type="caution">
    <text evidence="2">The sequence shown here is derived from an EMBL/GenBank/DDBJ whole genome shotgun (WGS) entry which is preliminary data.</text>
</comment>
<keyword evidence="3" id="KW-1185">Reference proteome</keyword>
<evidence type="ECO:0000259" key="1">
    <source>
        <dbReference type="Pfam" id="PF14493"/>
    </source>
</evidence>
<reference evidence="2" key="2">
    <citation type="submission" date="2020-09" db="EMBL/GenBank/DDBJ databases">
        <authorList>
            <person name="Sun Q."/>
            <person name="Ohkuma M."/>
        </authorList>
    </citation>
    <scope>NUCLEOTIDE SEQUENCE</scope>
    <source>
        <strain evidence="2">JCM 14719</strain>
    </source>
</reference>
<organism evidence="2 3">
    <name type="scientific">Calditerricola satsumensis</name>
    <dbReference type="NCBI Taxonomy" id="373054"/>
    <lineage>
        <taxon>Bacteria</taxon>
        <taxon>Bacillati</taxon>
        <taxon>Bacillota</taxon>
        <taxon>Bacilli</taxon>
        <taxon>Bacillales</taxon>
        <taxon>Bacillaceae</taxon>
        <taxon>Calditerricola</taxon>
    </lineage>
</organism>
<dbReference type="AlphaFoldDB" id="A0A8J3BCE7"/>
<keyword evidence="2" id="KW-0547">Nucleotide-binding</keyword>
<name>A0A8J3BCE7_9BACI</name>
<dbReference type="Proteomes" id="UP000637720">
    <property type="component" value="Unassembled WGS sequence"/>
</dbReference>
<reference evidence="2" key="1">
    <citation type="journal article" date="2014" name="Int. J. Syst. Evol. Microbiol.">
        <title>Complete genome sequence of Corynebacterium casei LMG S-19264T (=DSM 44701T), isolated from a smear-ripened cheese.</title>
        <authorList>
            <consortium name="US DOE Joint Genome Institute (JGI-PGF)"/>
            <person name="Walter F."/>
            <person name="Albersmeier A."/>
            <person name="Kalinowski J."/>
            <person name="Ruckert C."/>
        </authorList>
    </citation>
    <scope>NUCLEOTIDE SEQUENCE</scope>
    <source>
        <strain evidence="2">JCM 14719</strain>
    </source>
</reference>
<evidence type="ECO:0000313" key="3">
    <source>
        <dbReference type="Proteomes" id="UP000637720"/>
    </source>
</evidence>